<reference evidence="2 3" key="1">
    <citation type="submission" date="2017-04" db="EMBL/GenBank/DDBJ databases">
        <title>Draft genome sequence of Marssonina coronaria NL1: causal agent of apple blotch.</title>
        <authorList>
            <person name="Cheng Q."/>
        </authorList>
    </citation>
    <scope>NUCLEOTIDE SEQUENCE [LARGE SCALE GENOMIC DNA]</scope>
    <source>
        <strain evidence="2 3">NL1</strain>
    </source>
</reference>
<evidence type="ECO:0000313" key="3">
    <source>
        <dbReference type="Proteomes" id="UP000242519"/>
    </source>
</evidence>
<comment type="caution">
    <text evidence="2">The sequence shown here is derived from an EMBL/GenBank/DDBJ whole genome shotgun (WGS) entry which is preliminary data.</text>
</comment>
<gene>
    <name evidence="2" type="ORF">B2J93_5212</name>
</gene>
<keyword evidence="3" id="KW-1185">Reference proteome</keyword>
<feature type="region of interest" description="Disordered" evidence="1">
    <location>
        <begin position="89"/>
        <end position="112"/>
    </location>
</feature>
<dbReference type="Proteomes" id="UP000242519">
    <property type="component" value="Unassembled WGS sequence"/>
</dbReference>
<dbReference type="AlphaFoldDB" id="A0A218Z2Y4"/>
<proteinExistence type="predicted"/>
<dbReference type="EMBL" id="MZNU01000248">
    <property type="protein sequence ID" value="OWP02102.1"/>
    <property type="molecule type" value="Genomic_DNA"/>
</dbReference>
<sequence>MTPSLGMILDRRLSGGAPLGAPRDIVIRHLVQSHRRVAIDAAEAIALAWLPAVVMDRLVSSRHGRRRTACQIRRIARGRNTTTTITTAQTHRMQTEDETSRPPPSPTRRVRRGVGAIRATTSPNTTRRFACFLGEFAARMCFWAWLRCIETTTTTTSLPALDRCSRDKHPRR</sequence>
<dbReference type="InParanoid" id="A0A218Z2Y4"/>
<evidence type="ECO:0000313" key="2">
    <source>
        <dbReference type="EMBL" id="OWP02102.1"/>
    </source>
</evidence>
<accession>A0A218Z2Y4</accession>
<organism evidence="2 3">
    <name type="scientific">Diplocarpon coronariae</name>
    <dbReference type="NCBI Taxonomy" id="2795749"/>
    <lineage>
        <taxon>Eukaryota</taxon>
        <taxon>Fungi</taxon>
        <taxon>Dikarya</taxon>
        <taxon>Ascomycota</taxon>
        <taxon>Pezizomycotina</taxon>
        <taxon>Leotiomycetes</taxon>
        <taxon>Helotiales</taxon>
        <taxon>Drepanopezizaceae</taxon>
        <taxon>Diplocarpon</taxon>
    </lineage>
</organism>
<evidence type="ECO:0000256" key="1">
    <source>
        <dbReference type="SAM" id="MobiDB-lite"/>
    </source>
</evidence>
<protein>
    <submittedName>
        <fullName evidence="2">Uncharacterized protein</fullName>
    </submittedName>
</protein>
<name>A0A218Z2Y4_9HELO</name>